<name>A0AAQ3PZP6_PASNO</name>
<evidence type="ECO:0000313" key="5">
    <source>
        <dbReference type="Proteomes" id="UP001341281"/>
    </source>
</evidence>
<evidence type="ECO:0008006" key="6">
    <source>
        <dbReference type="Google" id="ProtNLM"/>
    </source>
</evidence>
<dbReference type="Pfam" id="PF20431">
    <property type="entry name" value="E_motif"/>
    <property type="match status" value="1"/>
</dbReference>
<accession>A0AAQ3PZP6</accession>
<dbReference type="InterPro" id="IPR011990">
    <property type="entry name" value="TPR-like_helical_dom_sf"/>
</dbReference>
<evidence type="ECO:0000313" key="4">
    <source>
        <dbReference type="EMBL" id="WVZ56421.1"/>
    </source>
</evidence>
<dbReference type="Pfam" id="PF13041">
    <property type="entry name" value="PPR_2"/>
    <property type="match status" value="2"/>
</dbReference>
<protein>
    <recommendedName>
        <fullName evidence="6">Pentatricopeptide repeat-containing protein</fullName>
    </recommendedName>
</protein>
<dbReference type="GO" id="GO:0009451">
    <property type="term" value="P:RNA modification"/>
    <property type="evidence" value="ECO:0007669"/>
    <property type="project" value="InterPro"/>
</dbReference>
<feature type="repeat" description="PPR" evidence="3">
    <location>
        <begin position="84"/>
        <end position="114"/>
    </location>
</feature>
<dbReference type="InterPro" id="IPR002885">
    <property type="entry name" value="PPR_rpt"/>
</dbReference>
<dbReference type="PANTHER" id="PTHR47926:SF487">
    <property type="entry name" value="REPEAT (TPR)-LIKE SUPERFAMILY PROTEIN, PUTATIVE-RELATED"/>
    <property type="match status" value="1"/>
</dbReference>
<dbReference type="FunFam" id="1.25.40.10:FF:001080">
    <property type="entry name" value="Pentatricopeptide repeat-containing protein"/>
    <property type="match status" value="1"/>
</dbReference>
<feature type="repeat" description="PPR" evidence="3">
    <location>
        <begin position="186"/>
        <end position="220"/>
    </location>
</feature>
<dbReference type="EMBL" id="CP144746">
    <property type="protein sequence ID" value="WVZ56421.1"/>
    <property type="molecule type" value="Genomic_DNA"/>
</dbReference>
<evidence type="ECO:0000256" key="2">
    <source>
        <dbReference type="ARBA" id="ARBA00022946"/>
    </source>
</evidence>
<sequence length="554" mass="60391">MRAGATTTSWTWIEQLTSASRQGRHGRVLHLFFACLGSGDRGAVDPHPAAVPTALRACARVGNASSGRLIHALILTRFPSLASDAIAATALLDMYAKCGLVASARRVFDEMARRDDLVAWNALVACYARHALPERALALAIKMRGQCLRPDLVTWNTVVSGFALAGDDQMAGELVAAMEEDGFQPDVVTWTSLVSGLVLNFQYARARDLFRRMVTAGTRVLPSSATIASILPAFANVADVKRGKEVHAYAVVAGVEQDLTVSSALVDMYAKGGFVVEARRLFHKMAERSTVTWNSMIFGLANSGHSQEAIGLFDRMLCDGARPDHLTFTAVLTACSYAGMVELGKGLYHAMQEEHGIEPRLEHCACMVHLLGRAGQLTEAYDFIKAMPLEPDCFVWGALLGASRSHGNVKLAELAASRLLTVEPANAASCLLFSEALASAGRQDDVLKMKRLVKRRRMKKLDGCSWLDRIKRRKRVQGLISQLGVPSWQKLGALAQSICQTHQEVARKIPPQAEQGALHCGAWMVHECSAKLWSQRAIHVRDPQESDEGTILRI</sequence>
<dbReference type="NCBIfam" id="TIGR00756">
    <property type="entry name" value="PPR"/>
    <property type="match status" value="4"/>
</dbReference>
<reference evidence="4 5" key="1">
    <citation type="submission" date="2024-02" db="EMBL/GenBank/DDBJ databases">
        <title>High-quality chromosome-scale genome assembly of Pensacola bahiagrass (Paspalum notatum Flugge var. saurae).</title>
        <authorList>
            <person name="Vega J.M."/>
            <person name="Podio M."/>
            <person name="Orjuela J."/>
            <person name="Siena L.A."/>
            <person name="Pessino S.C."/>
            <person name="Combes M.C."/>
            <person name="Mariac C."/>
            <person name="Albertini E."/>
            <person name="Pupilli F."/>
            <person name="Ortiz J.P.A."/>
            <person name="Leblanc O."/>
        </authorList>
    </citation>
    <scope>NUCLEOTIDE SEQUENCE [LARGE SCALE GENOMIC DNA]</scope>
    <source>
        <strain evidence="4">R1</strain>
        <tissue evidence="4">Leaf</tissue>
    </source>
</reference>
<dbReference type="PANTHER" id="PTHR47926">
    <property type="entry name" value="PENTATRICOPEPTIDE REPEAT-CONTAINING PROTEIN"/>
    <property type="match status" value="1"/>
</dbReference>
<dbReference type="Proteomes" id="UP001341281">
    <property type="component" value="Chromosome 02"/>
</dbReference>
<proteinExistence type="predicted"/>
<dbReference type="Gene3D" id="1.25.40.10">
    <property type="entry name" value="Tetratricopeptide repeat domain"/>
    <property type="match status" value="3"/>
</dbReference>
<evidence type="ECO:0000256" key="1">
    <source>
        <dbReference type="ARBA" id="ARBA00022737"/>
    </source>
</evidence>
<dbReference type="Pfam" id="PF01535">
    <property type="entry name" value="PPR"/>
    <property type="match status" value="3"/>
</dbReference>
<feature type="repeat" description="PPR" evidence="3">
    <location>
        <begin position="289"/>
        <end position="323"/>
    </location>
</feature>
<gene>
    <name evidence="4" type="ORF">U9M48_006957</name>
</gene>
<dbReference type="InterPro" id="IPR046960">
    <property type="entry name" value="PPR_At4g14850-like_plant"/>
</dbReference>
<organism evidence="4 5">
    <name type="scientific">Paspalum notatum var. saurae</name>
    <dbReference type="NCBI Taxonomy" id="547442"/>
    <lineage>
        <taxon>Eukaryota</taxon>
        <taxon>Viridiplantae</taxon>
        <taxon>Streptophyta</taxon>
        <taxon>Embryophyta</taxon>
        <taxon>Tracheophyta</taxon>
        <taxon>Spermatophyta</taxon>
        <taxon>Magnoliopsida</taxon>
        <taxon>Liliopsida</taxon>
        <taxon>Poales</taxon>
        <taxon>Poaceae</taxon>
        <taxon>PACMAD clade</taxon>
        <taxon>Panicoideae</taxon>
        <taxon>Andropogonodae</taxon>
        <taxon>Paspaleae</taxon>
        <taxon>Paspalinae</taxon>
        <taxon>Paspalum</taxon>
    </lineage>
</organism>
<dbReference type="PROSITE" id="PS51375">
    <property type="entry name" value="PPR"/>
    <property type="match status" value="5"/>
</dbReference>
<evidence type="ECO:0000256" key="3">
    <source>
        <dbReference type="PROSITE-ProRule" id="PRU00708"/>
    </source>
</evidence>
<dbReference type="AlphaFoldDB" id="A0AAQ3PZP6"/>
<keyword evidence="1" id="KW-0677">Repeat</keyword>
<feature type="repeat" description="PPR" evidence="3">
    <location>
        <begin position="151"/>
        <end position="185"/>
    </location>
</feature>
<dbReference type="GO" id="GO:0003723">
    <property type="term" value="F:RNA binding"/>
    <property type="evidence" value="ECO:0007669"/>
    <property type="project" value="InterPro"/>
</dbReference>
<dbReference type="InterPro" id="IPR046848">
    <property type="entry name" value="E_motif"/>
</dbReference>
<keyword evidence="2" id="KW-0809">Transit peptide</keyword>
<feature type="repeat" description="PPR" evidence="3">
    <location>
        <begin position="116"/>
        <end position="150"/>
    </location>
</feature>
<dbReference type="FunFam" id="1.25.40.10:FF:001210">
    <property type="entry name" value="Pentatricopeptide repeat-containing protein"/>
    <property type="match status" value="1"/>
</dbReference>
<keyword evidence="5" id="KW-1185">Reference proteome</keyword>